<dbReference type="FunCoup" id="A0A1B7N9H0">
    <property type="interactions" value="218"/>
</dbReference>
<dbReference type="PANTHER" id="PTHR10122">
    <property type="entry name" value="CYTOCHROME C OXIDASE SUBUNIT 5B, MITOCHONDRIAL"/>
    <property type="match status" value="1"/>
</dbReference>
<keyword evidence="7" id="KW-0496">Mitochondrion</keyword>
<dbReference type="GO" id="GO:0006123">
    <property type="term" value="P:mitochondrial electron transport, cytochrome c to oxygen"/>
    <property type="evidence" value="ECO:0007669"/>
    <property type="project" value="InterPro"/>
</dbReference>
<dbReference type="InParanoid" id="A0A1B7N9H0"/>
<evidence type="ECO:0000256" key="8">
    <source>
        <dbReference type="ARBA" id="ARBA00023136"/>
    </source>
</evidence>
<feature type="domain" description="C2H2-type" evidence="12">
    <location>
        <begin position="132"/>
        <end position="154"/>
    </location>
</feature>
<organism evidence="13 14">
    <name type="scientific">Rhizopogon vinicolor AM-OR11-026</name>
    <dbReference type="NCBI Taxonomy" id="1314800"/>
    <lineage>
        <taxon>Eukaryota</taxon>
        <taxon>Fungi</taxon>
        <taxon>Dikarya</taxon>
        <taxon>Basidiomycota</taxon>
        <taxon>Agaricomycotina</taxon>
        <taxon>Agaricomycetes</taxon>
        <taxon>Agaricomycetidae</taxon>
        <taxon>Boletales</taxon>
        <taxon>Suillineae</taxon>
        <taxon>Rhizopogonaceae</taxon>
        <taxon>Rhizopogon</taxon>
    </lineage>
</organism>
<evidence type="ECO:0000256" key="1">
    <source>
        <dbReference type="ARBA" id="ARBA00004443"/>
    </source>
</evidence>
<feature type="binding site" evidence="11">
    <location>
        <position position="117"/>
    </location>
    <ligand>
        <name>Zn(2+)</name>
        <dbReference type="ChEBI" id="CHEBI:29105"/>
    </ligand>
</feature>
<keyword evidence="14" id="KW-1185">Reference proteome</keyword>
<keyword evidence="3 11" id="KW-0479">Metal-binding</keyword>
<evidence type="ECO:0000313" key="14">
    <source>
        <dbReference type="Proteomes" id="UP000092154"/>
    </source>
</evidence>
<proteinExistence type="inferred from homology"/>
<evidence type="ECO:0000313" key="13">
    <source>
        <dbReference type="EMBL" id="OAX41503.1"/>
    </source>
</evidence>
<evidence type="ECO:0000259" key="12">
    <source>
        <dbReference type="PROSITE" id="PS00028"/>
    </source>
</evidence>
<evidence type="ECO:0000256" key="6">
    <source>
        <dbReference type="ARBA" id="ARBA00022946"/>
    </source>
</evidence>
<evidence type="ECO:0000256" key="10">
    <source>
        <dbReference type="ARBA" id="ARBA00070613"/>
    </source>
</evidence>
<evidence type="ECO:0000256" key="2">
    <source>
        <dbReference type="ARBA" id="ARBA00010292"/>
    </source>
</evidence>
<dbReference type="Gene3D" id="2.60.11.10">
    <property type="entry name" value="Cytochrome c oxidase, subunit Vb"/>
    <property type="match status" value="1"/>
</dbReference>
<evidence type="ECO:0000256" key="7">
    <source>
        <dbReference type="ARBA" id="ARBA00023128"/>
    </source>
</evidence>
<dbReference type="AlphaFoldDB" id="A0A1B7N9H0"/>
<dbReference type="PROSITE" id="PS51359">
    <property type="entry name" value="COX5B_2"/>
    <property type="match status" value="1"/>
</dbReference>
<dbReference type="SUPFAM" id="SSF57802">
    <property type="entry name" value="Rubredoxin-like"/>
    <property type="match status" value="1"/>
</dbReference>
<dbReference type="FunFam" id="2.60.11.10:FF:000003">
    <property type="entry name" value="Cytochrome c oxidase subunit IV"/>
    <property type="match status" value="1"/>
</dbReference>
<dbReference type="OrthoDB" id="10249250at2759"/>
<keyword evidence="4" id="KW-0999">Mitochondrion inner membrane</keyword>
<comment type="subcellular location">
    <subcellularLocation>
        <location evidence="1">Mitochondrion inner membrane</location>
        <topology evidence="1">Peripheral membrane protein</topology>
        <orientation evidence="1">Matrix side</orientation>
    </subcellularLocation>
</comment>
<dbReference type="InterPro" id="IPR013087">
    <property type="entry name" value="Znf_C2H2_type"/>
</dbReference>
<dbReference type="STRING" id="1314800.A0A1B7N9H0"/>
<dbReference type="PANTHER" id="PTHR10122:SF0">
    <property type="entry name" value="CYTOCHROME C OXIDASE SUBUNIT 5B, ISOFORM A-RELATED"/>
    <property type="match status" value="1"/>
</dbReference>
<accession>A0A1B7N9H0</accession>
<dbReference type="GO" id="GO:0005743">
    <property type="term" value="C:mitochondrial inner membrane"/>
    <property type="evidence" value="ECO:0007669"/>
    <property type="project" value="UniProtKB-SubCell"/>
</dbReference>
<protein>
    <recommendedName>
        <fullName evidence="10">Cytochrome c oxidase subunit 4, mitochondrial</fullName>
    </recommendedName>
    <alternativeName>
        <fullName evidence="9">Cytochrome c oxidase polypeptide IV</fullName>
    </alternativeName>
</protein>
<name>A0A1B7N9H0_9AGAM</name>
<evidence type="ECO:0000256" key="3">
    <source>
        <dbReference type="ARBA" id="ARBA00022723"/>
    </source>
</evidence>
<dbReference type="PROSITE" id="PS00028">
    <property type="entry name" value="ZINC_FINGER_C2H2_1"/>
    <property type="match status" value="1"/>
</dbReference>
<dbReference type="GO" id="GO:0046872">
    <property type="term" value="F:metal ion binding"/>
    <property type="evidence" value="ECO:0007669"/>
    <property type="project" value="UniProtKB-KW"/>
</dbReference>
<evidence type="ECO:0000256" key="5">
    <source>
        <dbReference type="ARBA" id="ARBA00022833"/>
    </source>
</evidence>
<evidence type="ECO:0000256" key="9">
    <source>
        <dbReference type="ARBA" id="ARBA00031366"/>
    </source>
</evidence>
<dbReference type="CDD" id="cd00924">
    <property type="entry name" value="Cyt_c_Oxidase_Vb"/>
    <property type="match status" value="1"/>
</dbReference>
<reference evidence="13 14" key="1">
    <citation type="submission" date="2016-06" db="EMBL/GenBank/DDBJ databases">
        <title>Comparative genomics of the ectomycorrhizal sister species Rhizopogon vinicolor and Rhizopogon vesiculosus (Basidiomycota: Boletales) reveals a divergence of the mating type B locus.</title>
        <authorList>
            <consortium name="DOE Joint Genome Institute"/>
            <person name="Mujic A.B."/>
            <person name="Kuo A."/>
            <person name="Tritt A."/>
            <person name="Lipzen A."/>
            <person name="Chen C."/>
            <person name="Johnson J."/>
            <person name="Sharma A."/>
            <person name="Barry K."/>
            <person name="Grigoriev I.V."/>
            <person name="Spatafora J.W."/>
        </authorList>
    </citation>
    <scope>NUCLEOTIDE SEQUENCE [LARGE SCALE GENOMIC DNA]</scope>
    <source>
        <strain evidence="13 14">AM-OR11-026</strain>
    </source>
</reference>
<sequence>MLNAALRAVRPVATRSVRRLTPSTTFRALSTTTPRFSGPAPPSIYGEGGKPGEIPSDEQQATGLERFQLLGEMEGIDAFDLEPLDSSRVGTLEDPVKVFSLDTSRIIGCTGSPAESHELHWFNLTKEKNRRCPECGSVYALDFQGVEHHDAHHH</sequence>
<keyword evidence="6" id="KW-0809">Transit peptide</keyword>
<feature type="binding site" evidence="11">
    <location>
        <position position="132"/>
    </location>
    <ligand>
        <name>Zn(2+)</name>
        <dbReference type="ChEBI" id="CHEBI:29105"/>
    </ligand>
</feature>
<gene>
    <name evidence="13" type="ORF">K503DRAFT_863826</name>
</gene>
<dbReference type="EMBL" id="KV448179">
    <property type="protein sequence ID" value="OAX41503.1"/>
    <property type="molecule type" value="Genomic_DNA"/>
</dbReference>
<evidence type="ECO:0000256" key="11">
    <source>
        <dbReference type="PIRSR" id="PIRSR602124-2"/>
    </source>
</evidence>
<dbReference type="InterPro" id="IPR036972">
    <property type="entry name" value="Cyt_c_oxidase_su5b_sf"/>
</dbReference>
<comment type="similarity">
    <text evidence="2">Belongs to the cytochrome c oxidase subunit 5B family.</text>
</comment>
<keyword evidence="5 11" id="KW-0862">Zinc</keyword>
<dbReference type="Proteomes" id="UP000092154">
    <property type="component" value="Unassembled WGS sequence"/>
</dbReference>
<dbReference type="InterPro" id="IPR002124">
    <property type="entry name" value="Cyt_c_oxidase_su5b"/>
</dbReference>
<feature type="binding site" evidence="11">
    <location>
        <position position="109"/>
    </location>
    <ligand>
        <name>Zn(2+)</name>
        <dbReference type="ChEBI" id="CHEBI:29105"/>
    </ligand>
</feature>
<dbReference type="GO" id="GO:0045277">
    <property type="term" value="C:respiratory chain complex IV"/>
    <property type="evidence" value="ECO:0007669"/>
    <property type="project" value="InterPro"/>
</dbReference>
<evidence type="ECO:0000256" key="4">
    <source>
        <dbReference type="ARBA" id="ARBA00022792"/>
    </source>
</evidence>
<feature type="binding site" evidence="11">
    <location>
        <position position="135"/>
    </location>
    <ligand>
        <name>Zn(2+)</name>
        <dbReference type="ChEBI" id="CHEBI:29105"/>
    </ligand>
</feature>
<keyword evidence="8" id="KW-0472">Membrane</keyword>
<dbReference type="Pfam" id="PF01215">
    <property type="entry name" value="COX5B"/>
    <property type="match status" value="1"/>
</dbReference>